<evidence type="ECO:0000256" key="6">
    <source>
        <dbReference type="ARBA" id="ARBA00022679"/>
    </source>
</evidence>
<gene>
    <name evidence="11" type="primary">folP</name>
    <name evidence="11" type="ORF">AADG42_04860</name>
</gene>
<reference evidence="11 12" key="1">
    <citation type="submission" date="2024-04" db="EMBL/GenBank/DDBJ databases">
        <title>Isolation of an actinomycete strain from pig manure.</title>
        <authorList>
            <person name="Gong T."/>
            <person name="Yu Z."/>
            <person name="An M."/>
            <person name="Wei C."/>
            <person name="Yang W."/>
            <person name="Liu L."/>
        </authorList>
    </citation>
    <scope>NUCLEOTIDE SEQUENCE [LARGE SCALE GENOMIC DNA]</scope>
    <source>
        <strain evidence="11 12">ZF39</strain>
    </source>
</reference>
<keyword evidence="8" id="KW-0460">Magnesium</keyword>
<dbReference type="Proteomes" id="UP001442841">
    <property type="component" value="Chromosome"/>
</dbReference>
<dbReference type="PROSITE" id="PS00793">
    <property type="entry name" value="DHPS_2"/>
    <property type="match status" value="1"/>
</dbReference>
<dbReference type="SUPFAM" id="SSF51717">
    <property type="entry name" value="Dihydropteroate synthetase-like"/>
    <property type="match status" value="1"/>
</dbReference>
<dbReference type="CDD" id="cd00739">
    <property type="entry name" value="DHPS"/>
    <property type="match status" value="1"/>
</dbReference>
<evidence type="ECO:0000256" key="4">
    <source>
        <dbReference type="ARBA" id="ARBA00009503"/>
    </source>
</evidence>
<comment type="pathway">
    <text evidence="3">Cofactor biosynthesis; tetrahydrofolate biosynthesis; 7,8-dihydrofolate from 2-amino-4-hydroxy-6-hydroxymethyl-7,8-dihydropteridine diphosphate and 4-aminobenzoate: step 1/2.</text>
</comment>
<dbReference type="GO" id="GO:0004156">
    <property type="term" value="F:dihydropteroate synthase activity"/>
    <property type="evidence" value="ECO:0007669"/>
    <property type="project" value="UniProtKB-EC"/>
</dbReference>
<feature type="domain" description="Pterin-binding" evidence="10">
    <location>
        <begin position="1"/>
        <end position="255"/>
    </location>
</feature>
<dbReference type="NCBIfam" id="TIGR01496">
    <property type="entry name" value="DHPS"/>
    <property type="match status" value="1"/>
</dbReference>
<dbReference type="Gene3D" id="3.20.20.20">
    <property type="entry name" value="Dihydropteroate synthase-like"/>
    <property type="match status" value="1"/>
</dbReference>
<evidence type="ECO:0000256" key="7">
    <source>
        <dbReference type="ARBA" id="ARBA00022723"/>
    </source>
</evidence>
<dbReference type="RefSeq" id="WP_425310830.1">
    <property type="nucleotide sequence ID" value="NZ_CP154795.1"/>
</dbReference>
<evidence type="ECO:0000313" key="12">
    <source>
        <dbReference type="Proteomes" id="UP001442841"/>
    </source>
</evidence>
<comment type="cofactor">
    <cofactor evidence="2">
        <name>Mg(2+)</name>
        <dbReference type="ChEBI" id="CHEBI:18420"/>
    </cofactor>
</comment>
<evidence type="ECO:0000256" key="9">
    <source>
        <dbReference type="ARBA" id="ARBA00022909"/>
    </source>
</evidence>
<dbReference type="PANTHER" id="PTHR20941">
    <property type="entry name" value="FOLATE SYNTHESIS PROTEINS"/>
    <property type="match status" value="1"/>
</dbReference>
<evidence type="ECO:0000256" key="3">
    <source>
        <dbReference type="ARBA" id="ARBA00004763"/>
    </source>
</evidence>
<dbReference type="PANTHER" id="PTHR20941:SF1">
    <property type="entry name" value="FOLIC ACID SYNTHESIS PROTEIN FOL1"/>
    <property type="match status" value="1"/>
</dbReference>
<evidence type="ECO:0000256" key="8">
    <source>
        <dbReference type="ARBA" id="ARBA00022842"/>
    </source>
</evidence>
<name>A0ABZ3FWC9_9ACTN</name>
<dbReference type="EMBL" id="CP154795">
    <property type="protein sequence ID" value="XAN09384.1"/>
    <property type="molecule type" value="Genomic_DNA"/>
</dbReference>
<keyword evidence="9" id="KW-0289">Folate biosynthesis</keyword>
<organism evidence="11 12">
    <name type="scientific">Ammonicoccus fulvus</name>
    <dbReference type="NCBI Taxonomy" id="3138240"/>
    <lineage>
        <taxon>Bacteria</taxon>
        <taxon>Bacillati</taxon>
        <taxon>Actinomycetota</taxon>
        <taxon>Actinomycetes</taxon>
        <taxon>Propionibacteriales</taxon>
        <taxon>Propionibacteriaceae</taxon>
        <taxon>Ammonicoccus</taxon>
    </lineage>
</organism>
<proteinExistence type="inferred from homology"/>
<comment type="similarity">
    <text evidence="4">Belongs to the DHPS family.</text>
</comment>
<dbReference type="EC" id="2.5.1.15" evidence="5"/>
<evidence type="ECO:0000256" key="1">
    <source>
        <dbReference type="ARBA" id="ARBA00000012"/>
    </source>
</evidence>
<dbReference type="InterPro" id="IPR011005">
    <property type="entry name" value="Dihydropteroate_synth-like_sf"/>
</dbReference>
<evidence type="ECO:0000259" key="10">
    <source>
        <dbReference type="PROSITE" id="PS50972"/>
    </source>
</evidence>
<dbReference type="PROSITE" id="PS50972">
    <property type="entry name" value="PTERIN_BINDING"/>
    <property type="match status" value="1"/>
</dbReference>
<evidence type="ECO:0000313" key="11">
    <source>
        <dbReference type="EMBL" id="XAN09384.1"/>
    </source>
</evidence>
<keyword evidence="7" id="KW-0479">Metal-binding</keyword>
<sequence length="263" mass="27534">MGIVNVTPDSFSDGGDWFAHDRATARGLELTAEGAHLIDVGGESTRPGITRTDPPEEARRVLPVVSALAEAGVAVSVDTMRAEIAEASVAAGAALINDVSGGLADPRMLPVVADLGVPFVAMHWRAHSTTMQDLAYYDDVVADVYAELGARAEAALAAGIAEDRLILDPGIGFAKTAEHNWALLRGLDVLAGLGFPLLIGVSRKRFLGKLLADANGERPPRERDDAGAAITAILAARGIWAVRTHSVRQHLDAVAVAEALTAR</sequence>
<dbReference type="Pfam" id="PF00809">
    <property type="entry name" value="Pterin_bind"/>
    <property type="match status" value="1"/>
</dbReference>
<evidence type="ECO:0000256" key="2">
    <source>
        <dbReference type="ARBA" id="ARBA00001946"/>
    </source>
</evidence>
<accession>A0ABZ3FWC9</accession>
<evidence type="ECO:0000256" key="5">
    <source>
        <dbReference type="ARBA" id="ARBA00012458"/>
    </source>
</evidence>
<dbReference type="InterPro" id="IPR006390">
    <property type="entry name" value="DHP_synth_dom"/>
</dbReference>
<comment type="catalytic activity">
    <reaction evidence="1">
        <text>(7,8-dihydropterin-6-yl)methyl diphosphate + 4-aminobenzoate = 7,8-dihydropteroate + diphosphate</text>
        <dbReference type="Rhea" id="RHEA:19949"/>
        <dbReference type="ChEBI" id="CHEBI:17836"/>
        <dbReference type="ChEBI" id="CHEBI:17839"/>
        <dbReference type="ChEBI" id="CHEBI:33019"/>
        <dbReference type="ChEBI" id="CHEBI:72950"/>
        <dbReference type="EC" id="2.5.1.15"/>
    </reaction>
</comment>
<dbReference type="InterPro" id="IPR000489">
    <property type="entry name" value="Pterin-binding_dom"/>
</dbReference>
<keyword evidence="12" id="KW-1185">Reference proteome</keyword>
<protein>
    <recommendedName>
        <fullName evidence="5">dihydropteroate synthase</fullName>
        <ecNumber evidence="5">2.5.1.15</ecNumber>
    </recommendedName>
</protein>
<dbReference type="InterPro" id="IPR045031">
    <property type="entry name" value="DHP_synth-like"/>
</dbReference>
<keyword evidence="6 11" id="KW-0808">Transferase</keyword>